<gene>
    <name evidence="1" type="ORF">B0I29_11087</name>
</gene>
<keyword evidence="2" id="KW-1185">Reference proteome</keyword>
<name>A0A327Z8M3_9ACTN</name>
<sequence length="125" mass="12815">MIRQLGQIPESPAMMPAVIVPYPSLSELSVPMSGYSGSMTNGSLVASTPGTNRLGGRSLFGVTPVSRTATVTGSLPDLPRGNCTVCSSRPVSGACSEVCKSRISSGCTYRKCSGTAASSLFLSAY</sequence>
<comment type="caution">
    <text evidence="1">The sequence shown here is derived from an EMBL/GenBank/DDBJ whole genome shotgun (WGS) entry which is preliminary data.</text>
</comment>
<dbReference type="Proteomes" id="UP000249341">
    <property type="component" value="Unassembled WGS sequence"/>
</dbReference>
<dbReference type="AlphaFoldDB" id="A0A327Z8M3"/>
<evidence type="ECO:0000313" key="1">
    <source>
        <dbReference type="EMBL" id="RAK35335.1"/>
    </source>
</evidence>
<dbReference type="EMBL" id="QLMJ01000010">
    <property type="protein sequence ID" value="RAK35335.1"/>
    <property type="molecule type" value="Genomic_DNA"/>
</dbReference>
<organism evidence="1 2">
    <name type="scientific">Actinoplanes lutulentus</name>
    <dbReference type="NCBI Taxonomy" id="1287878"/>
    <lineage>
        <taxon>Bacteria</taxon>
        <taxon>Bacillati</taxon>
        <taxon>Actinomycetota</taxon>
        <taxon>Actinomycetes</taxon>
        <taxon>Micromonosporales</taxon>
        <taxon>Micromonosporaceae</taxon>
        <taxon>Actinoplanes</taxon>
    </lineage>
</organism>
<evidence type="ECO:0000313" key="2">
    <source>
        <dbReference type="Proteomes" id="UP000249341"/>
    </source>
</evidence>
<reference evidence="1 2" key="1">
    <citation type="submission" date="2018-06" db="EMBL/GenBank/DDBJ databases">
        <title>Genomic Encyclopedia of Type Strains, Phase III (KMG-III): the genomes of soil and plant-associated and newly described type strains.</title>
        <authorList>
            <person name="Whitman W."/>
        </authorList>
    </citation>
    <scope>NUCLEOTIDE SEQUENCE [LARGE SCALE GENOMIC DNA]</scope>
    <source>
        <strain evidence="1 2">CGMCC 4.7090</strain>
    </source>
</reference>
<protein>
    <submittedName>
        <fullName evidence="1">Uncharacterized protein</fullName>
    </submittedName>
</protein>
<proteinExistence type="predicted"/>
<accession>A0A327Z8M3</accession>